<keyword evidence="2 5" id="KW-0812">Transmembrane</keyword>
<reference evidence="6 7" key="1">
    <citation type="submission" date="2024-08" db="EMBL/GenBank/DDBJ databases">
        <title>Whole-genome sequencing of halo(alkali)philic microorganisms from hypersaline lakes.</title>
        <authorList>
            <person name="Sorokin D.Y."/>
            <person name="Merkel A.Y."/>
            <person name="Messina E."/>
            <person name="Yakimov M."/>
        </authorList>
    </citation>
    <scope>NUCLEOTIDE SEQUENCE [LARGE SCALE GENOMIC DNA]</scope>
    <source>
        <strain evidence="6 7">Cl-TMA</strain>
    </source>
</reference>
<evidence type="ECO:0000256" key="1">
    <source>
        <dbReference type="ARBA" id="ARBA00004141"/>
    </source>
</evidence>
<feature type="transmembrane region" description="Helical" evidence="5">
    <location>
        <begin position="254"/>
        <end position="274"/>
    </location>
</feature>
<organism evidence="6 7">
    <name type="scientific">Thiohalorhabdus methylotrophus</name>
    <dbReference type="NCBI Taxonomy" id="3242694"/>
    <lineage>
        <taxon>Bacteria</taxon>
        <taxon>Pseudomonadati</taxon>
        <taxon>Pseudomonadota</taxon>
        <taxon>Gammaproteobacteria</taxon>
        <taxon>Thiohalorhabdales</taxon>
        <taxon>Thiohalorhabdaceae</taxon>
        <taxon>Thiohalorhabdus</taxon>
    </lineage>
</organism>
<sequence>MGASATVSLIVFVAASMVGIGLQVTTGAMREALRLRGFLGRALVANFLVIPLMGVALVRLVPMKPELAVALLLLACAPGGPSALQFTGKQKAALAHAGTTAFALSLVAVFLSPFLMELALSGSMPLAVPYARAFWVFLLLLVLPLGLGLLLRSQVPGLATRLAPPAVITGTLAFVAFIGFTLARRQANMAALEPWALLAMFGFILASLAIGWLLGGPEAPTRRVLATASSMRNVPFCLAVAQHSPPGINIEVPLVAFSALMIPPNLVFFLVTLLKGRRGEGQAS</sequence>
<keyword evidence="7" id="KW-1185">Reference proteome</keyword>
<name>A0ABV4TVQ4_9GAMM</name>
<dbReference type="Pfam" id="PF01758">
    <property type="entry name" value="SBF"/>
    <property type="match status" value="1"/>
</dbReference>
<keyword evidence="4 5" id="KW-0472">Membrane</keyword>
<feature type="transmembrane region" description="Helical" evidence="5">
    <location>
        <begin position="38"/>
        <end position="61"/>
    </location>
</feature>
<dbReference type="Gene3D" id="1.20.1530.20">
    <property type="match status" value="1"/>
</dbReference>
<feature type="transmembrane region" description="Helical" evidence="5">
    <location>
        <begin position="67"/>
        <end position="86"/>
    </location>
</feature>
<evidence type="ECO:0000256" key="5">
    <source>
        <dbReference type="SAM" id="Phobius"/>
    </source>
</evidence>
<dbReference type="Proteomes" id="UP001575181">
    <property type="component" value="Unassembled WGS sequence"/>
</dbReference>
<proteinExistence type="predicted"/>
<keyword evidence="3 5" id="KW-1133">Transmembrane helix</keyword>
<feature type="transmembrane region" description="Helical" evidence="5">
    <location>
        <begin position="93"/>
        <end position="113"/>
    </location>
</feature>
<dbReference type="PANTHER" id="PTHR10361:SF28">
    <property type="entry name" value="P3 PROTEIN-RELATED"/>
    <property type="match status" value="1"/>
</dbReference>
<feature type="transmembrane region" description="Helical" evidence="5">
    <location>
        <begin position="195"/>
        <end position="215"/>
    </location>
</feature>
<comment type="caution">
    <text evidence="6">The sequence shown here is derived from an EMBL/GenBank/DDBJ whole genome shotgun (WGS) entry which is preliminary data.</text>
</comment>
<dbReference type="InterPro" id="IPR004710">
    <property type="entry name" value="Bilac:Na_transpt"/>
</dbReference>
<dbReference type="RefSeq" id="WP_373655416.1">
    <property type="nucleotide sequence ID" value="NZ_JBGUAW010000004.1"/>
</dbReference>
<feature type="transmembrane region" description="Helical" evidence="5">
    <location>
        <begin position="163"/>
        <end position="183"/>
    </location>
</feature>
<feature type="transmembrane region" description="Helical" evidence="5">
    <location>
        <begin position="133"/>
        <end position="151"/>
    </location>
</feature>
<evidence type="ECO:0000313" key="6">
    <source>
        <dbReference type="EMBL" id="MFA9460635.1"/>
    </source>
</evidence>
<evidence type="ECO:0000256" key="3">
    <source>
        <dbReference type="ARBA" id="ARBA00022989"/>
    </source>
</evidence>
<evidence type="ECO:0000313" key="7">
    <source>
        <dbReference type="Proteomes" id="UP001575181"/>
    </source>
</evidence>
<dbReference type="EMBL" id="JBGUAW010000004">
    <property type="protein sequence ID" value="MFA9460635.1"/>
    <property type="molecule type" value="Genomic_DNA"/>
</dbReference>
<feature type="transmembrane region" description="Helical" evidence="5">
    <location>
        <begin position="6"/>
        <end position="26"/>
    </location>
</feature>
<dbReference type="InterPro" id="IPR038770">
    <property type="entry name" value="Na+/solute_symporter_sf"/>
</dbReference>
<dbReference type="InterPro" id="IPR002657">
    <property type="entry name" value="BilAc:Na_symport/Acr3"/>
</dbReference>
<accession>A0ABV4TVQ4</accession>
<evidence type="ECO:0000256" key="2">
    <source>
        <dbReference type="ARBA" id="ARBA00022692"/>
    </source>
</evidence>
<evidence type="ECO:0000256" key="4">
    <source>
        <dbReference type="ARBA" id="ARBA00023136"/>
    </source>
</evidence>
<dbReference type="PANTHER" id="PTHR10361">
    <property type="entry name" value="SODIUM-BILE ACID COTRANSPORTER"/>
    <property type="match status" value="1"/>
</dbReference>
<protein>
    <submittedName>
        <fullName evidence="6">Bile acid:sodium symporter family protein</fullName>
    </submittedName>
</protein>
<comment type="subcellular location">
    <subcellularLocation>
        <location evidence="1">Membrane</location>
        <topology evidence="1">Multi-pass membrane protein</topology>
    </subcellularLocation>
</comment>
<gene>
    <name evidence="6" type="ORF">ACERLL_07325</name>
</gene>